<comment type="caution">
    <text evidence="2">The sequence shown here is derived from an EMBL/GenBank/DDBJ whole genome shotgun (WGS) entry which is preliminary data.</text>
</comment>
<dbReference type="InterPro" id="IPR029060">
    <property type="entry name" value="PIN-like_dom_sf"/>
</dbReference>
<dbReference type="InterPro" id="IPR037314">
    <property type="entry name" value="MKT1_H3TH"/>
</dbReference>
<reference evidence="2" key="1">
    <citation type="journal article" date="2023" name="Mol. Phylogenet. Evol.">
        <title>Genome-scale phylogeny and comparative genomics of the fungal order Sordariales.</title>
        <authorList>
            <person name="Hensen N."/>
            <person name="Bonometti L."/>
            <person name="Westerberg I."/>
            <person name="Brannstrom I.O."/>
            <person name="Guillou S."/>
            <person name="Cros-Aarteil S."/>
            <person name="Calhoun S."/>
            <person name="Haridas S."/>
            <person name="Kuo A."/>
            <person name="Mondo S."/>
            <person name="Pangilinan J."/>
            <person name="Riley R."/>
            <person name="LaButti K."/>
            <person name="Andreopoulos B."/>
            <person name="Lipzen A."/>
            <person name="Chen C."/>
            <person name="Yan M."/>
            <person name="Daum C."/>
            <person name="Ng V."/>
            <person name="Clum A."/>
            <person name="Steindorff A."/>
            <person name="Ohm R.A."/>
            <person name="Martin F."/>
            <person name="Silar P."/>
            <person name="Natvig D.O."/>
            <person name="Lalanne C."/>
            <person name="Gautier V."/>
            <person name="Ament-Velasquez S.L."/>
            <person name="Kruys A."/>
            <person name="Hutchinson M.I."/>
            <person name="Powell A.J."/>
            <person name="Barry K."/>
            <person name="Miller A.N."/>
            <person name="Grigoriev I.V."/>
            <person name="Debuchy R."/>
            <person name="Gladieux P."/>
            <person name="Hiltunen Thoren M."/>
            <person name="Johannesson H."/>
        </authorList>
    </citation>
    <scope>NUCLEOTIDE SEQUENCE</scope>
    <source>
        <strain evidence="2">CBS 314.62</strain>
    </source>
</reference>
<dbReference type="CDD" id="cd09858">
    <property type="entry name" value="PIN_MKT1"/>
    <property type="match status" value="1"/>
</dbReference>
<dbReference type="PANTHER" id="PTHR11081:SF32">
    <property type="entry name" value="POST-TRANSCRIPTIONAL REGULATOR MKT1"/>
    <property type="match status" value="1"/>
</dbReference>
<proteinExistence type="predicted"/>
<gene>
    <name evidence="2" type="ORF">B0T22DRAFT_235002</name>
</gene>
<name>A0AAE0X6P8_9PEZI</name>
<evidence type="ECO:0000313" key="3">
    <source>
        <dbReference type="Proteomes" id="UP001270362"/>
    </source>
</evidence>
<dbReference type="Gene3D" id="3.40.50.1010">
    <property type="entry name" value="5'-nuclease"/>
    <property type="match status" value="1"/>
</dbReference>
<protein>
    <submittedName>
        <fullName evidence="2">PIN domain-like protein</fullName>
    </submittedName>
</protein>
<reference evidence="2" key="2">
    <citation type="submission" date="2023-06" db="EMBL/GenBank/DDBJ databases">
        <authorList>
            <consortium name="Lawrence Berkeley National Laboratory"/>
            <person name="Haridas S."/>
            <person name="Hensen N."/>
            <person name="Bonometti L."/>
            <person name="Westerberg I."/>
            <person name="Brannstrom I.O."/>
            <person name="Guillou S."/>
            <person name="Cros-Aarteil S."/>
            <person name="Calhoun S."/>
            <person name="Kuo A."/>
            <person name="Mondo S."/>
            <person name="Pangilinan J."/>
            <person name="Riley R."/>
            <person name="Labutti K."/>
            <person name="Andreopoulos B."/>
            <person name="Lipzen A."/>
            <person name="Chen C."/>
            <person name="Yanf M."/>
            <person name="Daum C."/>
            <person name="Ng V."/>
            <person name="Clum A."/>
            <person name="Steindorff A."/>
            <person name="Ohm R."/>
            <person name="Martin F."/>
            <person name="Silar P."/>
            <person name="Natvig D."/>
            <person name="Lalanne C."/>
            <person name="Gautier V."/>
            <person name="Ament-Velasquez S.L."/>
            <person name="Kruys A."/>
            <person name="Hutchinson M.I."/>
            <person name="Powell A.J."/>
            <person name="Barry K."/>
            <person name="Miller A.N."/>
            <person name="Grigoriev I.V."/>
            <person name="Debuchy R."/>
            <person name="Gladieux P."/>
            <person name="Thoren M.H."/>
            <person name="Johannesson H."/>
        </authorList>
    </citation>
    <scope>NUCLEOTIDE SEQUENCE</scope>
    <source>
        <strain evidence="2">CBS 314.62</strain>
    </source>
</reference>
<dbReference type="EMBL" id="JAULSO010000003">
    <property type="protein sequence ID" value="KAK3685928.1"/>
    <property type="molecule type" value="Genomic_DNA"/>
</dbReference>
<dbReference type="InterPro" id="IPR022040">
    <property type="entry name" value="MKT1_N"/>
</dbReference>
<dbReference type="PANTHER" id="PTHR11081">
    <property type="entry name" value="FLAP ENDONUCLEASE FAMILY MEMBER"/>
    <property type="match status" value="1"/>
</dbReference>
<dbReference type="Proteomes" id="UP001270362">
    <property type="component" value="Unassembled WGS sequence"/>
</dbReference>
<keyword evidence="3" id="KW-1185">Reference proteome</keyword>
<dbReference type="Pfam" id="PF12247">
    <property type="entry name" value="MKT1_N"/>
    <property type="match status" value="1"/>
</dbReference>
<dbReference type="SUPFAM" id="SSF88723">
    <property type="entry name" value="PIN domain-like"/>
    <property type="match status" value="1"/>
</dbReference>
<accession>A0AAE0X6P8</accession>
<feature type="domain" description="Post-transcriptional regulator MKT1 N-terminal" evidence="1">
    <location>
        <begin position="315"/>
        <end position="402"/>
    </location>
</feature>
<organism evidence="2 3">
    <name type="scientific">Podospora appendiculata</name>
    <dbReference type="NCBI Taxonomy" id="314037"/>
    <lineage>
        <taxon>Eukaryota</taxon>
        <taxon>Fungi</taxon>
        <taxon>Dikarya</taxon>
        <taxon>Ascomycota</taxon>
        <taxon>Pezizomycotina</taxon>
        <taxon>Sordariomycetes</taxon>
        <taxon>Sordariomycetidae</taxon>
        <taxon>Sordariales</taxon>
        <taxon>Podosporaceae</taxon>
        <taxon>Podospora</taxon>
    </lineage>
</organism>
<dbReference type="AlphaFoldDB" id="A0AAE0X6P8"/>
<dbReference type="PRINTS" id="PR00853">
    <property type="entry name" value="XPGRADSUPER"/>
</dbReference>
<evidence type="ECO:0000259" key="1">
    <source>
        <dbReference type="Pfam" id="PF12247"/>
    </source>
</evidence>
<dbReference type="InterPro" id="IPR006084">
    <property type="entry name" value="XPG/Rad2"/>
</dbReference>
<sequence length="429" mass="47638">MPTLIEEPWISSQVVNHPLSELDDCSIAIDATYYLQNLLDAPPVIEPLIPALGVVAAIQGRLEGELELWKAHRVTPFFVFDGQSVIGQDEIAVERGRDGIKKTDYAWELYFNGEANEAVVAFGSNTGAFRAQELYPVLQALLKARGLHFLVAPFNAAAQVAYLDMADSDQCAGIMGSLELMLYPINDSVIRSIDWETKTVQAISKKHITRSLNVTESFFVDGLLMTGTSFLPAFPALLDPLLVKTQPYGITDALNMLRASEKSMALTCTTYHEVVKSRDPNWQDKYRKARMAVNHFVYIAESGEVKVHDADRLTKDNHEYLGLQLPSELFHYLNAGMIGPRVLSWITNGQLQVYPTVDGVASEEYKKLVSTQTVRIKEAALGLLIPRLNRGLGYKNITMKVWLPVGTSKSRLSSSTTLILCMALLGPRF</sequence>
<dbReference type="GO" id="GO:0003730">
    <property type="term" value="F:mRNA 3'-UTR binding"/>
    <property type="evidence" value="ECO:0007669"/>
    <property type="project" value="TreeGrafter"/>
</dbReference>
<dbReference type="CDD" id="cd09902">
    <property type="entry name" value="H3TH_MKT1"/>
    <property type="match status" value="1"/>
</dbReference>
<evidence type="ECO:0000313" key="2">
    <source>
        <dbReference type="EMBL" id="KAK3685928.1"/>
    </source>
</evidence>